<gene>
    <name evidence="1" type="ORF">J4Q44_G00245380</name>
</gene>
<evidence type="ECO:0000313" key="2">
    <source>
        <dbReference type="Proteomes" id="UP001356427"/>
    </source>
</evidence>
<reference evidence="1 2" key="1">
    <citation type="submission" date="2021-04" db="EMBL/GenBank/DDBJ databases">
        <authorList>
            <person name="De Guttry C."/>
            <person name="Zahm M."/>
            <person name="Klopp C."/>
            <person name="Cabau C."/>
            <person name="Louis A."/>
            <person name="Berthelot C."/>
            <person name="Parey E."/>
            <person name="Roest Crollius H."/>
            <person name="Montfort J."/>
            <person name="Robinson-Rechavi M."/>
            <person name="Bucao C."/>
            <person name="Bouchez O."/>
            <person name="Gislard M."/>
            <person name="Lluch J."/>
            <person name="Milhes M."/>
            <person name="Lampietro C."/>
            <person name="Lopez Roques C."/>
            <person name="Donnadieu C."/>
            <person name="Braasch I."/>
            <person name="Desvignes T."/>
            <person name="Postlethwait J."/>
            <person name="Bobe J."/>
            <person name="Wedekind C."/>
            <person name="Guiguen Y."/>
        </authorList>
    </citation>
    <scope>NUCLEOTIDE SEQUENCE [LARGE SCALE GENOMIC DNA]</scope>
    <source>
        <strain evidence="1">Cs_M1</strain>
        <tissue evidence="1">Blood</tissue>
    </source>
</reference>
<dbReference type="InterPro" id="IPR027417">
    <property type="entry name" value="P-loop_NTPase"/>
</dbReference>
<protein>
    <recommendedName>
        <fullName evidence="3">NEDD4-binding protein 2-like 1</fullName>
    </recommendedName>
</protein>
<dbReference type="PANTHER" id="PTHR13308:SF40">
    <property type="entry name" value="NEDD4-BINDING PROTEIN 2-LIKE 1"/>
    <property type="match status" value="1"/>
</dbReference>
<evidence type="ECO:0000313" key="1">
    <source>
        <dbReference type="EMBL" id="KAK6305758.1"/>
    </source>
</evidence>
<keyword evidence="2" id="KW-1185">Reference proteome</keyword>
<dbReference type="SUPFAM" id="SSF52540">
    <property type="entry name" value="P-loop containing nucleoside triphosphate hydrolases"/>
    <property type="match status" value="1"/>
</dbReference>
<dbReference type="AlphaFoldDB" id="A0AAN8L6P8"/>
<name>A0AAN8L6P8_9TELE</name>
<comment type="caution">
    <text evidence="1">The sequence shown here is derived from an EMBL/GenBank/DDBJ whole genome shotgun (WGS) entry which is preliminary data.</text>
</comment>
<sequence>MASGRRRRQSRKNLFILRGLPGVGKKATAENLCVEYARHGIEGGIFSADKYHEMSNYDSRYFHHNHRRNREDVFKALNRGVDPIIVYNTNISLWEMWPYVHMGMQQGDYHITIMELPEGYPQNAFSINELYSWCRGKIPKQKFRDFRDRWEEAYNIWDVLNDSYSINCWVQSEEEWNV</sequence>
<proteinExistence type="predicted"/>
<dbReference type="Proteomes" id="UP001356427">
    <property type="component" value="Unassembled WGS sequence"/>
</dbReference>
<dbReference type="PANTHER" id="PTHR13308">
    <property type="entry name" value="NEDD4-BINDING PROTEIN 2-LIKE 1"/>
    <property type="match status" value="1"/>
</dbReference>
<accession>A0AAN8L6P8</accession>
<dbReference type="EMBL" id="JAGTTL010000022">
    <property type="protein sequence ID" value="KAK6305758.1"/>
    <property type="molecule type" value="Genomic_DNA"/>
</dbReference>
<organism evidence="1 2">
    <name type="scientific">Coregonus suidteri</name>
    <dbReference type="NCBI Taxonomy" id="861788"/>
    <lineage>
        <taxon>Eukaryota</taxon>
        <taxon>Metazoa</taxon>
        <taxon>Chordata</taxon>
        <taxon>Craniata</taxon>
        <taxon>Vertebrata</taxon>
        <taxon>Euteleostomi</taxon>
        <taxon>Actinopterygii</taxon>
        <taxon>Neopterygii</taxon>
        <taxon>Teleostei</taxon>
        <taxon>Protacanthopterygii</taxon>
        <taxon>Salmoniformes</taxon>
        <taxon>Salmonidae</taxon>
        <taxon>Coregoninae</taxon>
        <taxon>Coregonus</taxon>
    </lineage>
</organism>
<dbReference type="Gene3D" id="3.40.50.300">
    <property type="entry name" value="P-loop containing nucleotide triphosphate hydrolases"/>
    <property type="match status" value="1"/>
</dbReference>
<evidence type="ECO:0008006" key="3">
    <source>
        <dbReference type="Google" id="ProtNLM"/>
    </source>
</evidence>
<dbReference type="InterPro" id="IPR026302">
    <property type="entry name" value="NEDD4-bd_p2"/>
</dbReference>